<gene>
    <name evidence="2" type="ORF">HFP15_30015</name>
</gene>
<reference evidence="2 3" key="1">
    <citation type="submission" date="2020-04" db="EMBL/GenBank/DDBJ databases">
        <title>Novel species.</title>
        <authorList>
            <person name="Teo W.F.A."/>
            <person name="Lipun K."/>
            <person name="Srisuk N."/>
            <person name="Duangmal K."/>
        </authorList>
    </citation>
    <scope>NUCLEOTIDE SEQUENCE [LARGE SCALE GENOMIC DNA]</scope>
    <source>
        <strain evidence="2 3">K13G38</strain>
    </source>
</reference>
<keyword evidence="2" id="KW-0255">Endonuclease</keyword>
<dbReference type="InterPro" id="IPR011335">
    <property type="entry name" value="Restrct_endonuc-II-like"/>
</dbReference>
<keyword evidence="3" id="KW-1185">Reference proteome</keyword>
<accession>A0ABX1JFD5</accession>
<dbReference type="Pfam" id="PF05685">
    <property type="entry name" value="Uma2"/>
    <property type="match status" value="1"/>
</dbReference>
<keyword evidence="2" id="KW-0540">Nuclease</keyword>
<dbReference type="InterPro" id="IPR008538">
    <property type="entry name" value="Uma2"/>
</dbReference>
<dbReference type="InterPro" id="IPR012296">
    <property type="entry name" value="Nuclease_put_TT1808"/>
</dbReference>
<dbReference type="SUPFAM" id="SSF52980">
    <property type="entry name" value="Restriction endonuclease-like"/>
    <property type="match status" value="1"/>
</dbReference>
<protein>
    <submittedName>
        <fullName evidence="2">Uma2 family endonuclease</fullName>
    </submittedName>
</protein>
<dbReference type="GO" id="GO:0004519">
    <property type="term" value="F:endonuclease activity"/>
    <property type="evidence" value="ECO:0007669"/>
    <property type="project" value="UniProtKB-KW"/>
</dbReference>
<evidence type="ECO:0000313" key="3">
    <source>
        <dbReference type="Proteomes" id="UP000715441"/>
    </source>
</evidence>
<sequence length="195" mass="21046">MTAQLAEQAYKRALGPTTVEDWLAAEEPADGSRLELILGYYAMTPPPSGSHQDVTAELTGLVRAAVKAAGRTDLHGLPGVGVPISTPLRTALIPDLVVVDVDVCRLVFEPKNVLLAVEVWSPGNSQKERETKMAAYAEARIPYVWLLETPPGKPVVFRGYELDDADYVQVVEATDGETVTAPGPLPVEIDTSRLR</sequence>
<dbReference type="PANTHER" id="PTHR35400">
    <property type="entry name" value="SLR1083 PROTEIN"/>
    <property type="match status" value="1"/>
</dbReference>
<proteinExistence type="predicted"/>
<dbReference type="RefSeq" id="WP_168520139.1">
    <property type="nucleotide sequence ID" value="NZ_JAAXLS010000031.1"/>
</dbReference>
<dbReference type="Proteomes" id="UP000715441">
    <property type="component" value="Unassembled WGS sequence"/>
</dbReference>
<dbReference type="Gene3D" id="3.90.1570.10">
    <property type="entry name" value="tt1808, chain A"/>
    <property type="match status" value="1"/>
</dbReference>
<comment type="caution">
    <text evidence="2">The sequence shown here is derived from an EMBL/GenBank/DDBJ whole genome shotgun (WGS) entry which is preliminary data.</text>
</comment>
<evidence type="ECO:0000313" key="2">
    <source>
        <dbReference type="EMBL" id="NKQ57115.1"/>
    </source>
</evidence>
<dbReference type="EMBL" id="JAAXLS010000031">
    <property type="protein sequence ID" value="NKQ57115.1"/>
    <property type="molecule type" value="Genomic_DNA"/>
</dbReference>
<organism evidence="2 3">
    <name type="scientific">Amycolatopsis acididurans</name>
    <dbReference type="NCBI Taxonomy" id="2724524"/>
    <lineage>
        <taxon>Bacteria</taxon>
        <taxon>Bacillati</taxon>
        <taxon>Actinomycetota</taxon>
        <taxon>Actinomycetes</taxon>
        <taxon>Pseudonocardiales</taxon>
        <taxon>Pseudonocardiaceae</taxon>
        <taxon>Amycolatopsis</taxon>
    </lineage>
</organism>
<keyword evidence="2" id="KW-0378">Hydrolase</keyword>
<feature type="domain" description="Putative restriction endonuclease" evidence="1">
    <location>
        <begin position="28"/>
        <end position="186"/>
    </location>
</feature>
<name>A0ABX1JFD5_9PSEU</name>
<dbReference type="PANTHER" id="PTHR35400:SF3">
    <property type="entry name" value="SLL1072 PROTEIN"/>
    <property type="match status" value="1"/>
</dbReference>
<evidence type="ECO:0000259" key="1">
    <source>
        <dbReference type="Pfam" id="PF05685"/>
    </source>
</evidence>
<dbReference type="CDD" id="cd06260">
    <property type="entry name" value="DUF820-like"/>
    <property type="match status" value="1"/>
</dbReference>